<evidence type="ECO:0000313" key="11">
    <source>
        <dbReference type="EMBL" id="MDF8371701.1"/>
    </source>
</evidence>
<evidence type="ECO:0000256" key="7">
    <source>
        <dbReference type="ARBA" id="ARBA00023012"/>
    </source>
</evidence>
<evidence type="ECO:0000259" key="10">
    <source>
        <dbReference type="PROSITE" id="PS50109"/>
    </source>
</evidence>
<evidence type="ECO:0000256" key="5">
    <source>
        <dbReference type="ARBA" id="ARBA00022679"/>
    </source>
</evidence>
<comment type="caution">
    <text evidence="11">The sequence shown here is derived from an EMBL/GenBank/DDBJ whole genome shotgun (WGS) entry which is preliminary data.</text>
</comment>
<dbReference type="InterPro" id="IPR036097">
    <property type="entry name" value="HisK_dim/P_sf"/>
</dbReference>
<evidence type="ECO:0000256" key="2">
    <source>
        <dbReference type="ARBA" id="ARBA00004370"/>
    </source>
</evidence>
<dbReference type="SUPFAM" id="SSF47384">
    <property type="entry name" value="Homodimeric domain of signal transducing histidine kinase"/>
    <property type="match status" value="1"/>
</dbReference>
<name>A0ABD4XLU7_WEIPA</name>
<keyword evidence="6" id="KW-0418">Kinase</keyword>
<accession>A0ABD4XLU7</accession>
<feature type="transmembrane region" description="Helical" evidence="9">
    <location>
        <begin position="44"/>
        <end position="62"/>
    </location>
</feature>
<dbReference type="Proteomes" id="UP001215461">
    <property type="component" value="Unassembled WGS sequence"/>
</dbReference>
<dbReference type="Gene3D" id="3.30.450.20">
    <property type="entry name" value="PAS domain"/>
    <property type="match status" value="1"/>
</dbReference>
<organism evidence="11 12">
    <name type="scientific">Weissella paramesenteroides</name>
    <name type="common">Leuconostoc paramesenteroides</name>
    <dbReference type="NCBI Taxonomy" id="1249"/>
    <lineage>
        <taxon>Bacteria</taxon>
        <taxon>Bacillati</taxon>
        <taxon>Bacillota</taxon>
        <taxon>Bacilli</taxon>
        <taxon>Lactobacillales</taxon>
        <taxon>Lactobacillaceae</taxon>
        <taxon>Weissella</taxon>
    </lineage>
</organism>
<sequence>MMNIDELIQSAKRFVLFWFIYAAIIWLILWLTSLTGDQNVTLKWHVLVLLSMILAGATTLALEIQRQRRDAHLTLFIEKLQDLETTHTHTAHVLMHPDDSLAPLAAAINSVQHLNSKRIKIMQEQSSTMETLMENMPLGVLQITPERKIIQANDQASQLLGVQHSLINQHYDNVIKYHRLMELFEQALKQKKKFRELVKIDDKTVDVSVVYYETRERHFELLVLLYDMTEVIQMKDMQTAFVANASHELRTPLTSISGFTETLLNGAQENPTDRQQFLEIIQSETKRLLDLTDDILTLAKVPERANTLQQFNMSEMVEKIFNAKAEIKDNLNLTLKNEVNDTLVVNQNKSNFEQILTNLIGNAMKYNRQDGSVKVSAMVTANELVFAVKDTGLGIPSDEQNRIFERFYRVDKSRTKSIPGTGLGLAIVNDLVEQAQGKIELTSQVGVGTTITVTLPLQ</sequence>
<dbReference type="InterPro" id="IPR036890">
    <property type="entry name" value="HATPase_C_sf"/>
</dbReference>
<dbReference type="RefSeq" id="WP_277362460.1">
    <property type="nucleotide sequence ID" value="NZ_JAANXN010000012.1"/>
</dbReference>
<evidence type="ECO:0000256" key="6">
    <source>
        <dbReference type="ARBA" id="ARBA00022777"/>
    </source>
</evidence>
<evidence type="ECO:0000256" key="3">
    <source>
        <dbReference type="ARBA" id="ARBA00012438"/>
    </source>
</evidence>
<reference evidence="11 12" key="1">
    <citation type="submission" date="2020-03" db="EMBL/GenBank/DDBJ databases">
        <title>Comparative genomics of Weissella paramesenteroides.</title>
        <authorList>
            <person name="Kant R."/>
            <person name="Takala T."/>
            <person name="Saris P."/>
        </authorList>
    </citation>
    <scope>NUCLEOTIDE SEQUENCE [LARGE SCALE GENOMIC DNA]</scope>
    <source>
        <strain evidence="11 12">SJ27-4</strain>
    </source>
</reference>
<dbReference type="AlphaFoldDB" id="A0ABD4XLU7"/>
<keyword evidence="8 9" id="KW-0472">Membrane</keyword>
<evidence type="ECO:0000256" key="8">
    <source>
        <dbReference type="ARBA" id="ARBA00023136"/>
    </source>
</evidence>
<evidence type="ECO:0000313" key="12">
    <source>
        <dbReference type="Proteomes" id="UP001215461"/>
    </source>
</evidence>
<dbReference type="GO" id="GO:0000160">
    <property type="term" value="P:phosphorelay signal transduction system"/>
    <property type="evidence" value="ECO:0007669"/>
    <property type="project" value="UniProtKB-KW"/>
</dbReference>
<proteinExistence type="predicted"/>
<dbReference type="SMART" id="SM00388">
    <property type="entry name" value="HisKA"/>
    <property type="match status" value="1"/>
</dbReference>
<dbReference type="GO" id="GO:0004673">
    <property type="term" value="F:protein histidine kinase activity"/>
    <property type="evidence" value="ECO:0007669"/>
    <property type="project" value="UniProtKB-EC"/>
</dbReference>
<dbReference type="PROSITE" id="PS50109">
    <property type="entry name" value="HIS_KIN"/>
    <property type="match status" value="1"/>
</dbReference>
<dbReference type="Pfam" id="PF02518">
    <property type="entry name" value="HATPase_c"/>
    <property type="match status" value="1"/>
</dbReference>
<dbReference type="SMART" id="SM00387">
    <property type="entry name" value="HATPase_c"/>
    <property type="match status" value="1"/>
</dbReference>
<dbReference type="Gene3D" id="3.30.565.10">
    <property type="entry name" value="Histidine kinase-like ATPase, C-terminal domain"/>
    <property type="match status" value="1"/>
</dbReference>
<gene>
    <name evidence="11" type="ORF">G9403_08640</name>
</gene>
<dbReference type="SUPFAM" id="SSF55874">
    <property type="entry name" value="ATPase domain of HSP90 chaperone/DNA topoisomerase II/histidine kinase"/>
    <property type="match status" value="1"/>
</dbReference>
<keyword evidence="9" id="KW-1133">Transmembrane helix</keyword>
<dbReference type="CDD" id="cd00082">
    <property type="entry name" value="HisKA"/>
    <property type="match status" value="1"/>
</dbReference>
<dbReference type="SUPFAM" id="SSF55785">
    <property type="entry name" value="PYP-like sensor domain (PAS domain)"/>
    <property type="match status" value="1"/>
</dbReference>
<dbReference type="InterPro" id="IPR050351">
    <property type="entry name" value="BphY/WalK/GraS-like"/>
</dbReference>
<dbReference type="PRINTS" id="PR00344">
    <property type="entry name" value="BCTRLSENSOR"/>
</dbReference>
<dbReference type="EC" id="2.7.13.3" evidence="3"/>
<keyword evidence="9" id="KW-0812">Transmembrane</keyword>
<feature type="domain" description="Histidine kinase" evidence="10">
    <location>
        <begin position="244"/>
        <end position="458"/>
    </location>
</feature>
<dbReference type="Gene3D" id="1.10.287.130">
    <property type="match status" value="1"/>
</dbReference>
<dbReference type="InterPro" id="IPR035965">
    <property type="entry name" value="PAS-like_dom_sf"/>
</dbReference>
<dbReference type="CDD" id="cd00130">
    <property type="entry name" value="PAS"/>
    <property type="match status" value="1"/>
</dbReference>
<keyword evidence="7" id="KW-0902">Two-component regulatory system</keyword>
<dbReference type="InterPro" id="IPR005467">
    <property type="entry name" value="His_kinase_dom"/>
</dbReference>
<dbReference type="FunFam" id="3.30.565.10:FF:000006">
    <property type="entry name" value="Sensor histidine kinase WalK"/>
    <property type="match status" value="1"/>
</dbReference>
<evidence type="ECO:0000256" key="9">
    <source>
        <dbReference type="SAM" id="Phobius"/>
    </source>
</evidence>
<dbReference type="InterPro" id="IPR003661">
    <property type="entry name" value="HisK_dim/P_dom"/>
</dbReference>
<dbReference type="InterPro" id="IPR003594">
    <property type="entry name" value="HATPase_dom"/>
</dbReference>
<dbReference type="PANTHER" id="PTHR45453">
    <property type="entry name" value="PHOSPHATE REGULON SENSOR PROTEIN PHOR"/>
    <property type="match status" value="1"/>
</dbReference>
<evidence type="ECO:0000256" key="1">
    <source>
        <dbReference type="ARBA" id="ARBA00000085"/>
    </source>
</evidence>
<dbReference type="InterPro" id="IPR004358">
    <property type="entry name" value="Sig_transdc_His_kin-like_C"/>
</dbReference>
<evidence type="ECO:0000256" key="4">
    <source>
        <dbReference type="ARBA" id="ARBA00022553"/>
    </source>
</evidence>
<dbReference type="PANTHER" id="PTHR45453:SF1">
    <property type="entry name" value="PHOSPHATE REGULON SENSOR PROTEIN PHOR"/>
    <property type="match status" value="1"/>
</dbReference>
<dbReference type="CDD" id="cd00075">
    <property type="entry name" value="HATPase"/>
    <property type="match status" value="1"/>
</dbReference>
<comment type="catalytic activity">
    <reaction evidence="1">
        <text>ATP + protein L-histidine = ADP + protein N-phospho-L-histidine.</text>
        <dbReference type="EC" id="2.7.13.3"/>
    </reaction>
</comment>
<dbReference type="EMBL" id="JAANXN010000012">
    <property type="protein sequence ID" value="MDF8371701.1"/>
    <property type="molecule type" value="Genomic_DNA"/>
</dbReference>
<dbReference type="Pfam" id="PF00512">
    <property type="entry name" value="HisKA"/>
    <property type="match status" value="1"/>
</dbReference>
<feature type="transmembrane region" description="Helical" evidence="9">
    <location>
        <begin position="14"/>
        <end position="32"/>
    </location>
</feature>
<dbReference type="FunFam" id="1.10.287.130:FF:000001">
    <property type="entry name" value="Two-component sensor histidine kinase"/>
    <property type="match status" value="1"/>
</dbReference>
<dbReference type="SMART" id="SM00091">
    <property type="entry name" value="PAS"/>
    <property type="match status" value="1"/>
</dbReference>
<dbReference type="Pfam" id="PF13188">
    <property type="entry name" value="PAS_8"/>
    <property type="match status" value="1"/>
</dbReference>
<keyword evidence="4" id="KW-0597">Phosphoprotein</keyword>
<protein>
    <recommendedName>
        <fullName evidence="3">histidine kinase</fullName>
        <ecNumber evidence="3">2.7.13.3</ecNumber>
    </recommendedName>
</protein>
<comment type="subcellular location">
    <subcellularLocation>
        <location evidence="2">Membrane</location>
    </subcellularLocation>
</comment>
<dbReference type="InterPro" id="IPR000014">
    <property type="entry name" value="PAS"/>
</dbReference>
<keyword evidence="5" id="KW-0808">Transferase</keyword>
<dbReference type="GO" id="GO:0016020">
    <property type="term" value="C:membrane"/>
    <property type="evidence" value="ECO:0007669"/>
    <property type="project" value="UniProtKB-SubCell"/>
</dbReference>